<dbReference type="PANTHER" id="PTHR12616:SF1">
    <property type="entry name" value="VACUOLAR PROTEIN SORTING-ASSOCIATED PROTEIN 41 HOMOLOG"/>
    <property type="match status" value="1"/>
</dbReference>
<dbReference type="GO" id="GO:0006623">
    <property type="term" value="P:protein targeting to vacuole"/>
    <property type="evidence" value="ECO:0007669"/>
    <property type="project" value="InterPro"/>
</dbReference>
<dbReference type="AlphaFoldDB" id="A0A3S5B9U9"/>
<dbReference type="InterPro" id="IPR045111">
    <property type="entry name" value="Vps41/Vps8"/>
</dbReference>
<dbReference type="GO" id="GO:0005770">
    <property type="term" value="C:late endosome"/>
    <property type="evidence" value="ECO:0007669"/>
    <property type="project" value="TreeGrafter"/>
</dbReference>
<dbReference type="InterPro" id="IPR000547">
    <property type="entry name" value="Clathrin_H-chain/VPS_repeat"/>
</dbReference>
<sequence length="256" mass="29569">MGEFLPASKKNRCLLDSSIYELVLSNFIDSSPSEFLRLINKWSATPGLFSIEAVIQVLSDRIDRYGSLSSQANTDILTLWRALATLYEQAGITDKSLDVLIRLHDPSIFDTLERHVPIRDRRILQVLRDRVLDLHELNTSKALLLYLEILDDIPVATVVSKLSQSPYLQFKYLDMIYVRYPYLVTPHLSRLIELYAIYQRDKLLPLLRFTDQYPLSEALELCNSAKFVPETVYLLTRVGRRTDALKLIMTQVITQF</sequence>
<keyword evidence="1" id="KW-0813">Transport</keyword>
<dbReference type="EMBL" id="CAAALY010031079">
    <property type="protein sequence ID" value="VEL17100.1"/>
    <property type="molecule type" value="Genomic_DNA"/>
</dbReference>
<evidence type="ECO:0000256" key="3">
    <source>
        <dbReference type="PROSITE-ProRule" id="PRU01006"/>
    </source>
</evidence>
<dbReference type="OrthoDB" id="244107at2759"/>
<dbReference type="Proteomes" id="UP000784294">
    <property type="component" value="Unassembled WGS sequence"/>
</dbReference>
<organism evidence="4 5">
    <name type="scientific">Protopolystoma xenopodis</name>
    <dbReference type="NCBI Taxonomy" id="117903"/>
    <lineage>
        <taxon>Eukaryota</taxon>
        <taxon>Metazoa</taxon>
        <taxon>Spiralia</taxon>
        <taxon>Lophotrochozoa</taxon>
        <taxon>Platyhelminthes</taxon>
        <taxon>Monogenea</taxon>
        <taxon>Polyopisthocotylea</taxon>
        <taxon>Polystomatidea</taxon>
        <taxon>Polystomatidae</taxon>
        <taxon>Protopolystoma</taxon>
    </lineage>
</organism>
<evidence type="ECO:0000256" key="1">
    <source>
        <dbReference type="ARBA" id="ARBA00022448"/>
    </source>
</evidence>
<proteinExistence type="predicted"/>
<accession>A0A3S5B9U9</accession>
<dbReference type="Pfam" id="PF23556">
    <property type="entry name" value="TPR_Vps41"/>
    <property type="match status" value="1"/>
</dbReference>
<keyword evidence="2" id="KW-0653">Protein transport</keyword>
<comment type="caution">
    <text evidence="4">The sequence shown here is derived from an EMBL/GenBank/DDBJ whole genome shotgun (WGS) entry which is preliminary data.</text>
</comment>
<evidence type="ECO:0000256" key="2">
    <source>
        <dbReference type="ARBA" id="ARBA00022927"/>
    </source>
</evidence>
<dbReference type="PANTHER" id="PTHR12616">
    <property type="entry name" value="VACUOLAR PROTEIN SORTING VPS41"/>
    <property type="match status" value="1"/>
</dbReference>
<evidence type="ECO:0000313" key="5">
    <source>
        <dbReference type="Proteomes" id="UP000784294"/>
    </source>
</evidence>
<evidence type="ECO:0000313" key="4">
    <source>
        <dbReference type="EMBL" id="VEL17100.1"/>
    </source>
</evidence>
<feature type="repeat" description="CHCR" evidence="3">
    <location>
        <begin position="143"/>
        <end position="256"/>
    </location>
</feature>
<protein>
    <submittedName>
        <fullName evidence="4">Uncharacterized protein</fullName>
    </submittedName>
</protein>
<dbReference type="GO" id="GO:0030897">
    <property type="term" value="C:HOPS complex"/>
    <property type="evidence" value="ECO:0007669"/>
    <property type="project" value="TreeGrafter"/>
</dbReference>
<gene>
    <name evidence="4" type="ORF">PXEA_LOCUS10540</name>
</gene>
<reference evidence="4" key="1">
    <citation type="submission" date="2018-11" db="EMBL/GenBank/DDBJ databases">
        <authorList>
            <consortium name="Pathogen Informatics"/>
        </authorList>
    </citation>
    <scope>NUCLEOTIDE SEQUENCE</scope>
</reference>
<dbReference type="GO" id="GO:0016236">
    <property type="term" value="P:macroautophagy"/>
    <property type="evidence" value="ECO:0007669"/>
    <property type="project" value="TreeGrafter"/>
</dbReference>
<dbReference type="PROSITE" id="PS50236">
    <property type="entry name" value="CHCR"/>
    <property type="match status" value="1"/>
</dbReference>
<dbReference type="GO" id="GO:0034058">
    <property type="term" value="P:endosomal vesicle fusion"/>
    <property type="evidence" value="ECO:0007669"/>
    <property type="project" value="TreeGrafter"/>
</dbReference>
<keyword evidence="5" id="KW-1185">Reference proteome</keyword>
<name>A0A3S5B9U9_9PLAT</name>
<dbReference type="GO" id="GO:0009267">
    <property type="term" value="P:cellular response to starvation"/>
    <property type="evidence" value="ECO:0007669"/>
    <property type="project" value="TreeGrafter"/>
</dbReference>